<feature type="coiled-coil region" evidence="1">
    <location>
        <begin position="259"/>
        <end position="286"/>
    </location>
</feature>
<evidence type="ECO:0000256" key="1">
    <source>
        <dbReference type="SAM" id="Coils"/>
    </source>
</evidence>
<accession>A0A830C7R2</accession>
<comment type="caution">
    <text evidence="2">The sequence shown here is derived from an EMBL/GenBank/DDBJ whole genome shotgun (WGS) entry which is preliminary data.</text>
</comment>
<name>A0A830C7R2_9LAMI</name>
<dbReference type="GO" id="GO:0048364">
    <property type="term" value="P:root development"/>
    <property type="evidence" value="ECO:0007669"/>
    <property type="project" value="InterPro"/>
</dbReference>
<dbReference type="AlphaFoldDB" id="A0A830C7R2"/>
<dbReference type="OrthoDB" id="985898at2759"/>
<dbReference type="GO" id="GO:0048367">
    <property type="term" value="P:shoot system development"/>
    <property type="evidence" value="ECO:0007669"/>
    <property type="project" value="InterPro"/>
</dbReference>
<dbReference type="InterPro" id="IPR004320">
    <property type="entry name" value="BPS1_pln"/>
</dbReference>
<keyword evidence="1" id="KW-0175">Coiled coil</keyword>
<dbReference type="Pfam" id="PF03087">
    <property type="entry name" value="BPS1"/>
    <property type="match status" value="1"/>
</dbReference>
<protein>
    <submittedName>
        <fullName evidence="2">Uncharacterized protein</fullName>
    </submittedName>
</protein>
<gene>
    <name evidence="2" type="ORF">PHJA_001385600</name>
</gene>
<organism evidence="2 3">
    <name type="scientific">Phtheirospermum japonicum</name>
    <dbReference type="NCBI Taxonomy" id="374723"/>
    <lineage>
        <taxon>Eukaryota</taxon>
        <taxon>Viridiplantae</taxon>
        <taxon>Streptophyta</taxon>
        <taxon>Embryophyta</taxon>
        <taxon>Tracheophyta</taxon>
        <taxon>Spermatophyta</taxon>
        <taxon>Magnoliopsida</taxon>
        <taxon>eudicotyledons</taxon>
        <taxon>Gunneridae</taxon>
        <taxon>Pentapetalae</taxon>
        <taxon>asterids</taxon>
        <taxon>lamiids</taxon>
        <taxon>Lamiales</taxon>
        <taxon>Orobanchaceae</taxon>
        <taxon>Orobanchaceae incertae sedis</taxon>
        <taxon>Phtheirospermum</taxon>
    </lineage>
</organism>
<keyword evidence="3" id="KW-1185">Reference proteome</keyword>
<dbReference type="Proteomes" id="UP000653305">
    <property type="component" value="Unassembled WGS sequence"/>
</dbReference>
<dbReference type="PANTHER" id="PTHR31509">
    <property type="entry name" value="BPS1-LIKE PROTEIN"/>
    <property type="match status" value="1"/>
</dbReference>
<evidence type="ECO:0000313" key="3">
    <source>
        <dbReference type="Proteomes" id="UP000653305"/>
    </source>
</evidence>
<dbReference type="EMBL" id="BMAC01000278">
    <property type="protein sequence ID" value="GFP92414.1"/>
    <property type="molecule type" value="Genomic_DNA"/>
</dbReference>
<proteinExistence type="predicted"/>
<sequence>MILLSPKLTCPFKFPSKLENNHHPINSLRNFRSKISEFITQILSEPDPTLHKCFELINITNRAFAKMVVEIGYPTTRWSESEKLTDQYLTYTLNLLGLLNSVSSSLSHLSHAKISVLHALTLIKNNSPSSAAKHLKKIPRKNLNADFNFDGPVKIEGKPGSETERVVLRALAVSKKVEFLAIGFVLSSLCGDAKPYMEIRKRVGGFGDDDDAMIKEMDSRFCKEVSEIEQGKMEEVKEVNSAIDRLYAAISNGRCCGDADDLMKRLEVLQNLIQGLEKQANNLFSEVLGTRNKLLDNLRFTGHNT</sequence>
<evidence type="ECO:0000313" key="2">
    <source>
        <dbReference type="EMBL" id="GFP92414.1"/>
    </source>
</evidence>
<reference evidence="2" key="1">
    <citation type="submission" date="2020-07" db="EMBL/GenBank/DDBJ databases">
        <title>Ethylene signaling mediates host invasion by parasitic plants.</title>
        <authorList>
            <person name="Yoshida S."/>
        </authorList>
    </citation>
    <scope>NUCLEOTIDE SEQUENCE</scope>
    <source>
        <strain evidence="2">Okayama</strain>
    </source>
</reference>